<dbReference type="PROSITE" id="PS50125">
    <property type="entry name" value="GUANYLATE_CYCLASE_2"/>
    <property type="match status" value="1"/>
</dbReference>
<evidence type="ECO:0000259" key="2">
    <source>
        <dbReference type="PROSITE" id="PS50125"/>
    </source>
</evidence>
<sequence>MQKRISSTTLSQSPAIRDYNIRILAYLAAAVMIAAASYTNHLAHKTLWLLIYALIYPHISYLISRYFVVKHNFTTRRILHYIDAIHCGLLIGLIGFSVASTVIFIIMLEFSTLIFAGTRLLATTNLFLIASAMLGYLFGGSMLAAAPPILVIISSGISGGVYILYVAYYFYALSVELNHAQEEVKLLKEKNMIIANNLRKYISPQLHHLIFSGKRDIRLETQRKKLSVFFSDIKGFTELSEEMEAEALTDLLNNYLTEMSKIALRFGGTIDKFVGDSMMVFFGDPKSQGAKKDAIAAVSMAIAMRKHMKVLRQQWRSQGVRKPLEIRMGINTGYCTVGNFGAESRMDYTLIGKEVNLASRLESSAEPNEILIAYETYSMIKDVIMCRDKGKISVKGFSRPVPIYQVVDFRRDLGARQSFIEHEVQGFSMYLDTDNVERYDKEKIIKSLEKAAQTLRDQVII</sequence>
<dbReference type="Pfam" id="PF05230">
    <property type="entry name" value="MASE2"/>
    <property type="match status" value="1"/>
</dbReference>
<dbReference type="GO" id="GO:0004016">
    <property type="term" value="F:adenylate cyclase activity"/>
    <property type="evidence" value="ECO:0007669"/>
    <property type="project" value="UniProtKB-ARBA"/>
</dbReference>
<feature type="domain" description="Guanylate cyclase" evidence="2">
    <location>
        <begin position="227"/>
        <end position="362"/>
    </location>
</feature>
<dbReference type="Proteomes" id="UP000257039">
    <property type="component" value="Unassembled WGS sequence"/>
</dbReference>
<reference evidence="3 4" key="1">
    <citation type="submission" date="2017-04" db="EMBL/GenBank/DDBJ databases">
        <title>Draft genome sequence of Zooshikella ganghwensis VG4 isolated from Red Sea sediments.</title>
        <authorList>
            <person name="Rehman Z."/>
            <person name="Alam I."/>
            <person name="Kamau A."/>
            <person name="Bajic V."/>
            <person name="Leiknes T."/>
        </authorList>
    </citation>
    <scope>NUCLEOTIDE SEQUENCE [LARGE SCALE GENOMIC DNA]</scope>
    <source>
        <strain evidence="3 4">VG4</strain>
    </source>
</reference>
<dbReference type="InterPro" id="IPR029787">
    <property type="entry name" value="Nucleotide_cyclase"/>
</dbReference>
<gene>
    <name evidence="3" type="ORF">B9G39_07745</name>
</gene>
<accession>A0A4P9VJA0</accession>
<dbReference type="CDD" id="cd07302">
    <property type="entry name" value="CHD"/>
    <property type="match status" value="1"/>
</dbReference>
<evidence type="ECO:0000256" key="1">
    <source>
        <dbReference type="SAM" id="Phobius"/>
    </source>
</evidence>
<dbReference type="SMART" id="SM00044">
    <property type="entry name" value="CYCc"/>
    <property type="match status" value="1"/>
</dbReference>
<dbReference type="GO" id="GO:0006171">
    <property type="term" value="P:cAMP biosynthetic process"/>
    <property type="evidence" value="ECO:0007669"/>
    <property type="project" value="TreeGrafter"/>
</dbReference>
<keyword evidence="1" id="KW-1133">Transmembrane helix</keyword>
<feature type="transmembrane region" description="Helical" evidence="1">
    <location>
        <begin position="21"/>
        <end position="41"/>
    </location>
</feature>
<feature type="transmembrane region" description="Helical" evidence="1">
    <location>
        <begin position="114"/>
        <end position="137"/>
    </location>
</feature>
<dbReference type="Pfam" id="PF00211">
    <property type="entry name" value="Guanylate_cyc"/>
    <property type="match status" value="1"/>
</dbReference>
<keyword evidence="1" id="KW-0472">Membrane</keyword>
<name>A0A4P9VJA0_9GAMM</name>
<dbReference type="PANTHER" id="PTHR43081">
    <property type="entry name" value="ADENYLATE CYCLASE, TERMINAL-DIFFERENTIATION SPECIFIC-RELATED"/>
    <property type="match status" value="1"/>
</dbReference>
<dbReference type="RefSeq" id="WP_038290704.1">
    <property type="nucleotide sequence ID" value="NZ_NDXW01000001.1"/>
</dbReference>
<comment type="caution">
    <text evidence="3">The sequence shown here is derived from an EMBL/GenBank/DDBJ whole genome shotgun (WGS) entry which is preliminary data.</text>
</comment>
<keyword evidence="4" id="KW-1185">Reference proteome</keyword>
<dbReference type="AlphaFoldDB" id="A0A4P9VJA0"/>
<proteinExistence type="predicted"/>
<dbReference type="EMBL" id="NDXW01000001">
    <property type="protein sequence ID" value="RDH43335.1"/>
    <property type="molecule type" value="Genomic_DNA"/>
</dbReference>
<dbReference type="InterPro" id="IPR050697">
    <property type="entry name" value="Adenylyl/Guanylyl_Cyclase_3/4"/>
</dbReference>
<dbReference type="FunFam" id="3.30.70.1230:FF:000025">
    <property type="entry name" value="Adenylate cyclase 1"/>
    <property type="match status" value="1"/>
</dbReference>
<feature type="transmembrane region" description="Helical" evidence="1">
    <location>
        <begin position="47"/>
        <end position="68"/>
    </location>
</feature>
<dbReference type="PANTHER" id="PTHR43081:SF18">
    <property type="entry name" value="BLL7624 PROTEIN"/>
    <property type="match status" value="1"/>
</dbReference>
<dbReference type="Gene3D" id="3.30.70.1230">
    <property type="entry name" value="Nucleotide cyclase"/>
    <property type="match status" value="1"/>
</dbReference>
<protein>
    <submittedName>
        <fullName evidence="3">Adenylate cyclase</fullName>
    </submittedName>
</protein>
<dbReference type="InterPro" id="IPR007894">
    <property type="entry name" value="MASE2"/>
</dbReference>
<feature type="transmembrane region" description="Helical" evidence="1">
    <location>
        <begin position="89"/>
        <end position="108"/>
    </location>
</feature>
<evidence type="ECO:0000313" key="3">
    <source>
        <dbReference type="EMBL" id="RDH43335.1"/>
    </source>
</evidence>
<keyword evidence="1" id="KW-0812">Transmembrane</keyword>
<dbReference type="GO" id="GO:0035556">
    <property type="term" value="P:intracellular signal transduction"/>
    <property type="evidence" value="ECO:0007669"/>
    <property type="project" value="InterPro"/>
</dbReference>
<feature type="transmembrane region" description="Helical" evidence="1">
    <location>
        <begin position="149"/>
        <end position="171"/>
    </location>
</feature>
<organism evidence="3 4">
    <name type="scientific">Zooshikella ganghwensis</name>
    <dbReference type="NCBI Taxonomy" id="202772"/>
    <lineage>
        <taxon>Bacteria</taxon>
        <taxon>Pseudomonadati</taxon>
        <taxon>Pseudomonadota</taxon>
        <taxon>Gammaproteobacteria</taxon>
        <taxon>Oceanospirillales</taxon>
        <taxon>Zooshikellaceae</taxon>
        <taxon>Zooshikella</taxon>
    </lineage>
</organism>
<dbReference type="SUPFAM" id="SSF55073">
    <property type="entry name" value="Nucleotide cyclase"/>
    <property type="match status" value="1"/>
</dbReference>
<dbReference type="InterPro" id="IPR001054">
    <property type="entry name" value="A/G_cyclase"/>
</dbReference>
<evidence type="ECO:0000313" key="4">
    <source>
        <dbReference type="Proteomes" id="UP000257039"/>
    </source>
</evidence>